<name>A0A6J4JXV0_9CHLR</name>
<dbReference type="EMBL" id="CADCTR010001314">
    <property type="protein sequence ID" value="CAA9290665.1"/>
    <property type="molecule type" value="Genomic_DNA"/>
</dbReference>
<reference evidence="1" key="1">
    <citation type="submission" date="2020-02" db="EMBL/GenBank/DDBJ databases">
        <authorList>
            <person name="Meier V. D."/>
        </authorList>
    </citation>
    <scope>NUCLEOTIDE SEQUENCE</scope>
    <source>
        <strain evidence="1">AVDCRST_MAG93</strain>
    </source>
</reference>
<evidence type="ECO:0000313" key="1">
    <source>
        <dbReference type="EMBL" id="CAA9290665.1"/>
    </source>
</evidence>
<proteinExistence type="predicted"/>
<evidence type="ECO:0008006" key="2">
    <source>
        <dbReference type="Google" id="ProtNLM"/>
    </source>
</evidence>
<protein>
    <recommendedName>
        <fullName evidence="2">Bacterial Pleckstrin homology domain-containing protein</fullName>
    </recommendedName>
</protein>
<accession>A0A6J4JXV0</accession>
<dbReference type="AlphaFoldDB" id="A0A6J4JXV0"/>
<organism evidence="1">
    <name type="scientific">uncultured Chloroflexia bacterium</name>
    <dbReference type="NCBI Taxonomy" id="1672391"/>
    <lineage>
        <taxon>Bacteria</taxon>
        <taxon>Bacillati</taxon>
        <taxon>Chloroflexota</taxon>
        <taxon>Chloroflexia</taxon>
        <taxon>environmental samples</taxon>
    </lineage>
</organism>
<gene>
    <name evidence="1" type="ORF">AVDCRST_MAG93-3866</name>
</gene>
<sequence length="57" mass="6304">MFGFTGIFRDSVLGTYWVFGTHSDVAVALRFSKRIIVVTPADPVAFVSVIDEAKKKL</sequence>